<dbReference type="InterPro" id="IPR007685">
    <property type="entry name" value="RelA_SpoT"/>
</dbReference>
<dbReference type="SMART" id="SM00471">
    <property type="entry name" value="HDc"/>
    <property type="match status" value="2"/>
</dbReference>
<feature type="region of interest" description="Disordered" evidence="7">
    <location>
        <begin position="602"/>
        <end position="632"/>
    </location>
</feature>
<dbReference type="Pfam" id="PF02824">
    <property type="entry name" value="TGS"/>
    <property type="match status" value="1"/>
</dbReference>
<dbReference type="SUPFAM" id="SSF81271">
    <property type="entry name" value="TGS-like"/>
    <property type="match status" value="1"/>
</dbReference>
<feature type="compositionally biased region" description="Low complexity" evidence="7">
    <location>
        <begin position="369"/>
        <end position="387"/>
    </location>
</feature>
<feature type="region of interest" description="Disordered" evidence="7">
    <location>
        <begin position="1131"/>
        <end position="1153"/>
    </location>
</feature>
<dbReference type="Pfam" id="PF13328">
    <property type="entry name" value="HD_4"/>
    <property type="match status" value="2"/>
</dbReference>
<name>A0A2P6TCJ3_CHLSO</name>
<dbReference type="GO" id="GO:0008864">
    <property type="term" value="F:formyltetrahydrofolate deformylase activity"/>
    <property type="evidence" value="ECO:0007669"/>
    <property type="project" value="InterPro"/>
</dbReference>
<dbReference type="FunFam" id="3.10.20.30:FF:000002">
    <property type="entry name" value="GTP pyrophosphokinase (RelA/SpoT)"/>
    <property type="match status" value="1"/>
</dbReference>
<feature type="domain" description="ACT" evidence="8">
    <location>
        <begin position="1769"/>
        <end position="1847"/>
    </location>
</feature>
<evidence type="ECO:0000259" key="9">
    <source>
        <dbReference type="PROSITE" id="PS51831"/>
    </source>
</evidence>
<dbReference type="InterPro" id="IPR045865">
    <property type="entry name" value="ACT-like_dom_sf"/>
</dbReference>
<dbReference type="STRING" id="3076.A0A2P6TCJ3"/>
<keyword evidence="12" id="KW-1185">Reference proteome</keyword>
<feature type="compositionally biased region" description="Low complexity" evidence="7">
    <location>
        <begin position="1531"/>
        <end position="1547"/>
    </location>
</feature>
<dbReference type="SUPFAM" id="SSF81301">
    <property type="entry name" value="Nucleotidyltransferase"/>
    <property type="match status" value="2"/>
</dbReference>
<dbReference type="CDD" id="cd01668">
    <property type="entry name" value="TGS_RSH"/>
    <property type="match status" value="1"/>
</dbReference>
<dbReference type="PROSITE" id="PS51880">
    <property type="entry name" value="TGS"/>
    <property type="match status" value="1"/>
</dbReference>
<dbReference type="GO" id="GO:0006189">
    <property type="term" value="P:'de novo' IMP biosynthetic process"/>
    <property type="evidence" value="ECO:0007669"/>
    <property type="project" value="InterPro"/>
</dbReference>
<sequence length="1864" mass="198990">MNSGLLKGQWAPALLHLGAAGQLASSPWQGPGEAAWLTMASLFTLAASFSGAVYYMARTTWDSIEPYVFQQQYRAAQPPVLVHGVDVAGSRFFSRPIVRQAADFAAAAHSGQIRKTRQPYVTHCIETALVVEGLLSPTEEDARAEAAVVAALLHDTLDDTDVEFGELEQQFGAEVASMVSKVSQLSTTNQIVRRRLRVESLQQSVEEEEALRKMILTMVGEPLVIAIKLADRLHNMRTVYALSPEKQAAVASETRRVWCSLAERLGMFALKSELEDLCFAVLQPGEYRKLRRELDELWGVPTIPQQAALSSIECCLDEECECVLDEQGALHRVAYPGSQPSSSASSSSASSNSEPAAAAALRERQQSHAAASTSSSSSSSSTSSGTTAAGAAGSAVVAAAAAAGGGGGNGFFASDLSWLTPEQQEMKQLIDTVLPFDATTFNIAKLRSGAAGRRGLEVLQACAQLLMREIGTESLASGLEVTVQGRLKSLYSTFKKMARKQVPLKEVYDARALRVIVDDEGGSRQAEAIAACYQLLPAVHRLFRRVAGEEDDYIAQPKPSGYQSLHTAVIGPGGVPMEVQMRTSSMHADAEYGKAAHWAYKERPAGAPPPPPVPAGDLAAASTSSSDEGEELEHLGVEAGHPLLHIKGGRLRDAVVLHSEMGGRHLLCAVSQAARATPGARPAAADEYRHLAEYCEQRGFFGPSQGDLAVRLDTYSLCNDGKYYRVDRFGHKLAENVVPLSLADEAQQRGAEGQPAPEHQAGPGAGAGEMDFMMNRIRLLRIMLEWGQEVGSSIAAEHSGAGELPSSDAAAIAAWRDQQLALPDTGAQSSDVLVVVWPGGRILRLPRGATAGSVIRDHGLIEIQPDTLAPSGDGLPTAAAAADAPSPAGGDGSLASSLLVNVNNRLVPEETPLSDGDYVVLSRDRERLLSHSQASCRSTAPTWLHGHRHASARTQAPSAWREAPAAGLRQAAAPARAARRRRPAGCPTLARALQAADYSFYQRLREGELTESYLWETRLLPLLGYLSADETTAVREALSLAYDAHAGQKRKSGEPFITHPVEVTRILAELHSDSRIVTRILAELRMDYESLVAGLLHDTVEDCGDVVGLDEINFHFGSAVRRIVEGETKFSKLPTHHPEDRNSSTVFSAQGGRPGGVATSEAASLVEAANGAAGSADPKAQDLQFLFLAMTEEVRIIVVKLADRLHNMRTMAAMPPAKQRRIAQETLQVFAPLARLLGLYAIKEELEELSFKYAHPREYDAMKREVARLWQAQAPVVEAAQRELQEKLESDPYLRSRVGAIRVEASRKALYSTFRKMQEAGKQPKEVADIAQLRVILQPRTGGSSGSDGAPVPLDYGSEKQLCYHVMGLVHTFWAPIPGSMKDYIATPKTNNYQSLHTTVVPTGLDVASSLQNGAGPNGSRPRRGKTLQTLFPIEVQIRTKEMDRLAENGIAVESWSSADHGRWRAASASELESTMESTYGSLLASGGSGDSSSGSGDEDAGAGSNGAARRREGGTIGSWPFNLGSLVSSLAGGKPSGSSSSSSSSGVPAPDRNGSLNGSSPNGAGPTAAAAAAASNGSSSGGEQAAAGRDSTIDPQVLSRRINWLKSIREWQSEFVGTLTASEFVECVTDDLLGQSVFVFTPSGEVVRLPKGATAVDFAYHIHTEVGNTMVGAKVNGKLVPAERELQNAEVVEVVHYKGPINATIIRRHQQWLDAAQTRTARHKIAKFLRQHAALAVSKGMTPPSSTSSLPQGVDATAADSDARQLTWLVIHCGDRPGLLAEVANVIARHDHNITAYSGSADVEAGLFVMEYELEGRPSTLAPMCDELSCIDSVASWSVSCALPDRPAVRPGGRPPPRPDADG</sequence>
<dbReference type="Gene3D" id="3.30.70.260">
    <property type="match status" value="1"/>
</dbReference>
<dbReference type="FunFam" id="1.10.3210.10:FF:000001">
    <property type="entry name" value="GTP pyrophosphokinase RelA"/>
    <property type="match status" value="1"/>
</dbReference>
<dbReference type="GO" id="GO:0005525">
    <property type="term" value="F:GTP binding"/>
    <property type="evidence" value="ECO:0007669"/>
    <property type="project" value="UniProtKB-KW"/>
</dbReference>
<dbReference type="InterPro" id="IPR012676">
    <property type="entry name" value="TGS-like"/>
</dbReference>
<dbReference type="GO" id="GO:0008728">
    <property type="term" value="F:GTP diphosphokinase activity"/>
    <property type="evidence" value="ECO:0007669"/>
    <property type="project" value="UniProtKB-EC"/>
</dbReference>
<comment type="caution">
    <text evidence="11">The sequence shown here is derived from an EMBL/GenBank/DDBJ whole genome shotgun (WGS) entry which is preliminary data.</text>
</comment>
<dbReference type="InterPro" id="IPR004095">
    <property type="entry name" value="TGS"/>
</dbReference>
<dbReference type="Gene3D" id="1.10.3210.10">
    <property type="entry name" value="Hypothetical protein af1432"/>
    <property type="match status" value="2"/>
</dbReference>
<feature type="compositionally biased region" description="Low complexity" evidence="7">
    <location>
        <begin position="871"/>
        <end position="888"/>
    </location>
</feature>
<feature type="domain" description="TGS" evidence="10">
    <location>
        <begin position="1634"/>
        <end position="1697"/>
    </location>
</feature>
<feature type="region of interest" description="Disordered" evidence="7">
    <location>
        <begin position="1481"/>
        <end position="1517"/>
    </location>
</feature>
<dbReference type="PRINTS" id="PR01575">
    <property type="entry name" value="FFH4HYDRLASE"/>
</dbReference>
<evidence type="ECO:0000256" key="7">
    <source>
        <dbReference type="SAM" id="MobiDB-lite"/>
    </source>
</evidence>
<dbReference type="SUPFAM" id="SSF55021">
    <property type="entry name" value="ACT-like"/>
    <property type="match status" value="1"/>
</dbReference>
<evidence type="ECO:0000259" key="8">
    <source>
        <dbReference type="PROSITE" id="PS51671"/>
    </source>
</evidence>
<protein>
    <recommendedName>
        <fullName evidence="4">Putative GTP diphosphokinase RSH1, chloroplastic</fullName>
        <ecNumber evidence="2">2.7.6.5</ecNumber>
    </recommendedName>
    <alternativeName>
        <fullName evidence="5">RelA/SpoT homolog 1</fullName>
    </alternativeName>
    <alternativeName>
        <fullName evidence="6">ppGpp synthetase RSH1</fullName>
    </alternativeName>
</protein>
<accession>A0A2P6TCJ3</accession>
<dbReference type="Gene3D" id="3.30.460.10">
    <property type="entry name" value="Beta Polymerase, domain 2"/>
    <property type="match status" value="2"/>
</dbReference>
<dbReference type="CDD" id="cd05399">
    <property type="entry name" value="NT_Rel-Spo_like"/>
    <property type="match status" value="2"/>
</dbReference>
<keyword evidence="3" id="KW-0342">GTP-binding</keyword>
<feature type="compositionally biased region" description="Low complexity" evidence="7">
    <location>
        <begin position="1481"/>
        <end position="1508"/>
    </location>
</feature>
<evidence type="ECO:0000256" key="6">
    <source>
        <dbReference type="ARBA" id="ARBA00082153"/>
    </source>
</evidence>
<evidence type="ECO:0000256" key="3">
    <source>
        <dbReference type="ARBA" id="ARBA00023134"/>
    </source>
</evidence>
<comment type="similarity">
    <text evidence="1">Belongs to the RelA/SpoT family.</text>
</comment>
<feature type="region of interest" description="Disordered" evidence="7">
    <location>
        <begin position="1531"/>
        <end position="1593"/>
    </location>
</feature>
<dbReference type="InterPro" id="IPR012675">
    <property type="entry name" value="Beta-grasp_dom_sf"/>
</dbReference>
<dbReference type="InterPro" id="IPR002912">
    <property type="entry name" value="ACT_dom"/>
</dbReference>
<evidence type="ECO:0000313" key="12">
    <source>
        <dbReference type="Proteomes" id="UP000239899"/>
    </source>
</evidence>
<dbReference type="InterPro" id="IPR043519">
    <property type="entry name" value="NT_sf"/>
</dbReference>
<dbReference type="PROSITE" id="PS51831">
    <property type="entry name" value="HD"/>
    <property type="match status" value="1"/>
</dbReference>
<dbReference type="OrthoDB" id="430679at2759"/>
<dbReference type="InterPro" id="IPR033655">
    <property type="entry name" value="TGS_RelA/SpoT"/>
</dbReference>
<feature type="region of interest" description="Disordered" evidence="7">
    <location>
        <begin position="334"/>
        <end position="387"/>
    </location>
</feature>
<dbReference type="PROSITE" id="PS51671">
    <property type="entry name" value="ACT"/>
    <property type="match status" value="1"/>
</dbReference>
<feature type="compositionally biased region" description="Low complexity" evidence="7">
    <location>
        <begin position="334"/>
        <end position="360"/>
    </location>
</feature>
<dbReference type="InterPro" id="IPR004810">
    <property type="entry name" value="PurU"/>
</dbReference>
<dbReference type="Pfam" id="PF24500">
    <property type="entry name" value="DUF7589"/>
    <property type="match status" value="1"/>
</dbReference>
<evidence type="ECO:0000313" key="11">
    <source>
        <dbReference type="EMBL" id="PRW20357.1"/>
    </source>
</evidence>
<organism evidence="11 12">
    <name type="scientific">Chlorella sorokiniana</name>
    <name type="common">Freshwater green alga</name>
    <dbReference type="NCBI Taxonomy" id="3076"/>
    <lineage>
        <taxon>Eukaryota</taxon>
        <taxon>Viridiplantae</taxon>
        <taxon>Chlorophyta</taxon>
        <taxon>core chlorophytes</taxon>
        <taxon>Trebouxiophyceae</taxon>
        <taxon>Chlorellales</taxon>
        <taxon>Chlorellaceae</taxon>
        <taxon>Chlorella clade</taxon>
        <taxon>Chlorella</taxon>
    </lineage>
</organism>
<gene>
    <name evidence="11" type="ORF">C2E21_9027</name>
</gene>
<evidence type="ECO:0000256" key="5">
    <source>
        <dbReference type="ARBA" id="ARBA00075768"/>
    </source>
</evidence>
<reference evidence="11 12" key="1">
    <citation type="journal article" date="2018" name="Plant J.">
        <title>Genome sequences of Chlorella sorokiniana UTEX 1602 and Micractinium conductrix SAG 241.80: implications to maltose excretion by a green alga.</title>
        <authorList>
            <person name="Arriola M.B."/>
            <person name="Velmurugan N."/>
            <person name="Zhang Y."/>
            <person name="Plunkett M.H."/>
            <person name="Hondzo H."/>
            <person name="Barney B.M."/>
        </authorList>
    </citation>
    <scope>NUCLEOTIDE SEQUENCE [LARGE SCALE GENOMIC DNA]</scope>
    <source>
        <strain evidence="12">UTEX 1602</strain>
    </source>
</reference>
<dbReference type="EMBL" id="LHPG02000024">
    <property type="protein sequence ID" value="PRW20357.1"/>
    <property type="molecule type" value="Genomic_DNA"/>
</dbReference>
<feature type="domain" description="HD" evidence="9">
    <location>
        <begin position="120"/>
        <end position="236"/>
    </location>
</feature>
<dbReference type="GO" id="GO:0016301">
    <property type="term" value="F:kinase activity"/>
    <property type="evidence" value="ECO:0007669"/>
    <property type="project" value="UniProtKB-KW"/>
</dbReference>
<dbReference type="PANTHER" id="PTHR43061:SF1">
    <property type="entry name" value="GTP DIPHOSPHOKINASE RSH1, CHLOROPLASTIC-RELATED"/>
    <property type="match status" value="1"/>
</dbReference>
<dbReference type="GO" id="GO:0015969">
    <property type="term" value="P:guanosine tetraphosphate metabolic process"/>
    <property type="evidence" value="ECO:0007669"/>
    <property type="project" value="InterPro"/>
</dbReference>
<feature type="compositionally biased region" description="Basic and acidic residues" evidence="7">
    <location>
        <begin position="1131"/>
        <end position="1142"/>
    </location>
</feature>
<dbReference type="InterPro" id="IPR003607">
    <property type="entry name" value="HD/PDEase_dom"/>
</dbReference>
<dbReference type="Pfam" id="PF04607">
    <property type="entry name" value="RelA_SpoT"/>
    <property type="match status" value="2"/>
</dbReference>
<evidence type="ECO:0000259" key="10">
    <source>
        <dbReference type="PROSITE" id="PS51880"/>
    </source>
</evidence>
<dbReference type="EC" id="2.7.6.5" evidence="2"/>
<feature type="region of interest" description="Disordered" evidence="7">
    <location>
        <begin position="746"/>
        <end position="767"/>
    </location>
</feature>
<feature type="compositionally biased region" description="Low complexity" evidence="7">
    <location>
        <begin position="1559"/>
        <end position="1589"/>
    </location>
</feature>
<feature type="region of interest" description="Disordered" evidence="7">
    <location>
        <begin position="868"/>
        <end position="891"/>
    </location>
</feature>
<evidence type="ECO:0000256" key="2">
    <source>
        <dbReference type="ARBA" id="ARBA00013251"/>
    </source>
</evidence>
<proteinExistence type="inferred from homology"/>
<dbReference type="SUPFAM" id="SSF109604">
    <property type="entry name" value="HD-domain/PDEase-like"/>
    <property type="match status" value="2"/>
</dbReference>
<dbReference type="Gene3D" id="3.10.20.30">
    <property type="match status" value="1"/>
</dbReference>
<dbReference type="Proteomes" id="UP000239899">
    <property type="component" value="Unassembled WGS sequence"/>
</dbReference>
<dbReference type="InterPro" id="IPR056011">
    <property type="entry name" value="DUF7589"/>
</dbReference>
<dbReference type="SMART" id="SM00954">
    <property type="entry name" value="RelA_SpoT"/>
    <property type="match status" value="2"/>
</dbReference>
<dbReference type="InterPro" id="IPR006674">
    <property type="entry name" value="HD_domain"/>
</dbReference>
<keyword evidence="3" id="KW-0547">Nucleotide-binding</keyword>
<evidence type="ECO:0000256" key="4">
    <source>
        <dbReference type="ARBA" id="ARBA00070102"/>
    </source>
</evidence>
<dbReference type="PANTHER" id="PTHR43061">
    <property type="entry name" value="GTP DIPHOSPHOKINASE RSH1, CHLOROPLASTIC-RELATED"/>
    <property type="match status" value="1"/>
</dbReference>
<evidence type="ECO:0000256" key="1">
    <source>
        <dbReference type="ARBA" id="ARBA00007476"/>
    </source>
</evidence>